<organism evidence="2 3">
    <name type="scientific">Sphingomonas kaistensis</name>
    <dbReference type="NCBI Taxonomy" id="298708"/>
    <lineage>
        <taxon>Bacteria</taxon>
        <taxon>Pseudomonadati</taxon>
        <taxon>Pseudomonadota</taxon>
        <taxon>Alphaproteobacteria</taxon>
        <taxon>Sphingomonadales</taxon>
        <taxon>Sphingomonadaceae</taxon>
        <taxon>Sphingomonas</taxon>
    </lineage>
</organism>
<sequence>MECRSPFIVSNLETCDGRSPVTLMIQRENSVFCLSGTDAANLYESSGPYPPASRPNTWGGARNSASRQSDRISLEKAVKVVEAAQRAITIGRPFNRHLTVHWEKAGLTDAEAASATGRILKLVSDWLRKHGGTSYTWVRENGDGKGSHTHILLHVPRGLSLSLTRRWYRLVTGCEARDAKGAVVTRRIGGTASCAFFGSDWYLANLAYVVGYVIKGVEARDGIALGLERYGVGGTITGKRLSISGSLS</sequence>
<accession>A0A7X5Y3N3</accession>
<evidence type="ECO:0000313" key="2">
    <source>
        <dbReference type="EMBL" id="NJC04604.1"/>
    </source>
</evidence>
<evidence type="ECO:0008006" key="4">
    <source>
        <dbReference type="Google" id="ProtNLM"/>
    </source>
</evidence>
<dbReference type="AlphaFoldDB" id="A0A7X5Y3N3"/>
<dbReference type="EMBL" id="JAATJC010000001">
    <property type="protein sequence ID" value="NJC04604.1"/>
    <property type="molecule type" value="Genomic_DNA"/>
</dbReference>
<keyword evidence="3" id="KW-1185">Reference proteome</keyword>
<evidence type="ECO:0000313" key="3">
    <source>
        <dbReference type="Proteomes" id="UP000558192"/>
    </source>
</evidence>
<feature type="region of interest" description="Disordered" evidence="1">
    <location>
        <begin position="45"/>
        <end position="67"/>
    </location>
</feature>
<gene>
    <name evidence="2" type="ORF">GGQ97_000397</name>
</gene>
<proteinExistence type="predicted"/>
<evidence type="ECO:0000256" key="1">
    <source>
        <dbReference type="SAM" id="MobiDB-lite"/>
    </source>
</evidence>
<name>A0A7X5Y3N3_9SPHN</name>
<reference evidence="2 3" key="1">
    <citation type="submission" date="2020-03" db="EMBL/GenBank/DDBJ databases">
        <title>Genomic Encyclopedia of Type Strains, Phase IV (KMG-IV): sequencing the most valuable type-strain genomes for metagenomic binning, comparative biology and taxonomic classification.</title>
        <authorList>
            <person name="Goeker M."/>
        </authorList>
    </citation>
    <scope>NUCLEOTIDE SEQUENCE [LARGE SCALE GENOMIC DNA]</scope>
    <source>
        <strain evidence="2 3">DSM 16846</strain>
    </source>
</reference>
<protein>
    <recommendedName>
        <fullName evidence="4">Inovirus Gp2 family protein</fullName>
    </recommendedName>
</protein>
<comment type="caution">
    <text evidence="2">The sequence shown here is derived from an EMBL/GenBank/DDBJ whole genome shotgun (WGS) entry which is preliminary data.</text>
</comment>
<dbReference type="Proteomes" id="UP000558192">
    <property type="component" value="Unassembled WGS sequence"/>
</dbReference>